<evidence type="ECO:0000256" key="1">
    <source>
        <dbReference type="ARBA" id="ARBA00004141"/>
    </source>
</evidence>
<evidence type="ECO:0000256" key="9">
    <source>
        <dbReference type="ARBA" id="ARBA00023136"/>
    </source>
</evidence>
<evidence type="ECO:0000256" key="7">
    <source>
        <dbReference type="ARBA" id="ARBA00023053"/>
    </source>
</evidence>
<dbReference type="InterPro" id="IPR001873">
    <property type="entry name" value="ENaC"/>
</dbReference>
<feature type="transmembrane region" description="Helical" evidence="14">
    <location>
        <begin position="110"/>
        <end position="130"/>
    </location>
</feature>
<evidence type="ECO:0000256" key="5">
    <source>
        <dbReference type="ARBA" id="ARBA00022692"/>
    </source>
</evidence>
<name>A0A7R9I396_9NEOP</name>
<keyword evidence="11 12" id="KW-0407">Ion channel</keyword>
<keyword evidence="7" id="KW-0915">Sodium</keyword>
<organism evidence="15">
    <name type="scientific">Timema bartmani</name>
    <dbReference type="NCBI Taxonomy" id="61472"/>
    <lineage>
        <taxon>Eukaryota</taxon>
        <taxon>Metazoa</taxon>
        <taxon>Ecdysozoa</taxon>
        <taxon>Arthropoda</taxon>
        <taxon>Hexapoda</taxon>
        <taxon>Insecta</taxon>
        <taxon>Pterygota</taxon>
        <taxon>Neoptera</taxon>
        <taxon>Polyneoptera</taxon>
        <taxon>Phasmatodea</taxon>
        <taxon>Timematodea</taxon>
        <taxon>Timematoidea</taxon>
        <taxon>Timematidae</taxon>
        <taxon>Timema</taxon>
    </lineage>
</organism>
<evidence type="ECO:0000313" key="15">
    <source>
        <dbReference type="EMBL" id="CAD7445832.1"/>
    </source>
</evidence>
<dbReference type="Pfam" id="PF00858">
    <property type="entry name" value="ASC"/>
    <property type="match status" value="1"/>
</dbReference>
<evidence type="ECO:0000256" key="12">
    <source>
        <dbReference type="RuleBase" id="RU000679"/>
    </source>
</evidence>
<evidence type="ECO:0000256" key="10">
    <source>
        <dbReference type="ARBA" id="ARBA00023201"/>
    </source>
</evidence>
<keyword evidence="10 12" id="KW-0739">Sodium transport</keyword>
<evidence type="ECO:0000256" key="3">
    <source>
        <dbReference type="ARBA" id="ARBA00022448"/>
    </source>
</evidence>
<accession>A0A7R9I396</accession>
<sequence>MLLDLASPLSSDRRLFCRVLPITALPGARCGCAPVSGLPSVRYADKKGLNTSGKDNIIGNTAIATLELWEVLQVVERKQGYHLTNPPALNISPLDIAISTRICPGKPEHLFFVLVMLGLAMAINCSSLARIWRTPTCGRFKLLARLLVLSCCGVVVTIQLFECFSKLFNPPISSYTTVKINETLTYPAITICRMLPYKSTILVKHNLKRNIRWAADWSTFPFENTTLQQFWEEATYGFNETIYVYALNYKPLNVATESRMNLLSGQCHTFKPQTQTTESGVDVGYALTLRRGGNDNDDNDVGETNSCNNGWMVYIHSANEVWMENASHAKVQAESLCVDQHQELYVRLNVDEFNILDNQRAKRCVPDPNYSLTQCENTCHWSQLAEKYGCSAPFMPGIDYQHCSNGSNMRLLVRDFMNKRWNDSQCVCPSPCNNVFYRPYVVNRRVVDSQYSQVYIFFSSHLLINVREHYAYDWSLFIADLGGSLGFLLGLSVIGLINLLERLVETALSFSERRQYLGSRVDDMRVAVISSKSQAHTTQKSSPPRPDIHTKFEHRHT</sequence>
<dbReference type="GO" id="GO:0015280">
    <property type="term" value="F:ligand-gated sodium channel activity"/>
    <property type="evidence" value="ECO:0007669"/>
    <property type="project" value="TreeGrafter"/>
</dbReference>
<evidence type="ECO:0000256" key="8">
    <source>
        <dbReference type="ARBA" id="ARBA00023065"/>
    </source>
</evidence>
<dbReference type="PANTHER" id="PTHR11690">
    <property type="entry name" value="AMILORIDE-SENSITIVE SODIUM CHANNEL-RELATED"/>
    <property type="match status" value="1"/>
</dbReference>
<comment type="subcellular location">
    <subcellularLocation>
        <location evidence="1">Membrane</location>
        <topology evidence="1">Multi-pass membrane protein</topology>
    </subcellularLocation>
</comment>
<keyword evidence="4 12" id="KW-0894">Sodium channel</keyword>
<dbReference type="AlphaFoldDB" id="A0A7R9I396"/>
<feature type="compositionally biased region" description="Polar residues" evidence="13">
    <location>
        <begin position="531"/>
        <end position="542"/>
    </location>
</feature>
<keyword evidence="9 14" id="KW-0472">Membrane</keyword>
<evidence type="ECO:0000256" key="6">
    <source>
        <dbReference type="ARBA" id="ARBA00022989"/>
    </source>
</evidence>
<reference evidence="15" key="1">
    <citation type="submission" date="2020-11" db="EMBL/GenBank/DDBJ databases">
        <authorList>
            <person name="Tran Van P."/>
        </authorList>
    </citation>
    <scope>NUCLEOTIDE SEQUENCE</scope>
</reference>
<gene>
    <name evidence="15" type="ORF">TBIB3V08_LOCUS8176</name>
</gene>
<proteinExistence type="inferred from homology"/>
<feature type="transmembrane region" description="Helical" evidence="14">
    <location>
        <begin position="142"/>
        <end position="161"/>
    </location>
</feature>
<evidence type="ECO:0000256" key="14">
    <source>
        <dbReference type="SAM" id="Phobius"/>
    </source>
</evidence>
<keyword evidence="6 14" id="KW-1133">Transmembrane helix</keyword>
<dbReference type="Gene3D" id="1.10.287.820">
    <property type="entry name" value="Acid-sensing ion channel domain"/>
    <property type="match status" value="1"/>
</dbReference>
<evidence type="ECO:0000256" key="4">
    <source>
        <dbReference type="ARBA" id="ARBA00022461"/>
    </source>
</evidence>
<comment type="similarity">
    <text evidence="2 12">Belongs to the amiloride-sensitive sodium channel (TC 1.A.6) family.</text>
</comment>
<keyword evidence="3 12" id="KW-0813">Transport</keyword>
<evidence type="ECO:0000256" key="2">
    <source>
        <dbReference type="ARBA" id="ARBA00007193"/>
    </source>
</evidence>
<dbReference type="EMBL" id="OD567541">
    <property type="protein sequence ID" value="CAD7445832.1"/>
    <property type="molecule type" value="Genomic_DNA"/>
</dbReference>
<evidence type="ECO:0000256" key="13">
    <source>
        <dbReference type="SAM" id="MobiDB-lite"/>
    </source>
</evidence>
<dbReference type="GO" id="GO:0005886">
    <property type="term" value="C:plasma membrane"/>
    <property type="evidence" value="ECO:0007669"/>
    <property type="project" value="TreeGrafter"/>
</dbReference>
<dbReference type="PANTHER" id="PTHR11690:SF248">
    <property type="entry name" value="PICKPOCKET 17, ISOFORM A"/>
    <property type="match status" value="1"/>
</dbReference>
<protein>
    <submittedName>
        <fullName evidence="15">Uncharacterized protein</fullName>
    </submittedName>
</protein>
<evidence type="ECO:0000256" key="11">
    <source>
        <dbReference type="ARBA" id="ARBA00023303"/>
    </source>
</evidence>
<dbReference type="Gene3D" id="1.10.287.770">
    <property type="entry name" value="YojJ-like"/>
    <property type="match status" value="1"/>
</dbReference>
<feature type="region of interest" description="Disordered" evidence="13">
    <location>
        <begin position="531"/>
        <end position="557"/>
    </location>
</feature>
<keyword evidence="8 12" id="KW-0406">Ion transport</keyword>
<keyword evidence="5 12" id="KW-0812">Transmembrane</keyword>